<dbReference type="Proteomes" id="UP000016600">
    <property type="component" value="Unassembled WGS sequence"/>
</dbReference>
<name>U2LIB8_9BACT</name>
<protein>
    <submittedName>
        <fullName evidence="1">Uncharacterized protein</fullName>
    </submittedName>
</protein>
<reference evidence="1 2" key="1">
    <citation type="submission" date="2013-08" db="EMBL/GenBank/DDBJ databases">
        <authorList>
            <person name="Durkin A.S."/>
            <person name="Haft D.R."/>
            <person name="McCorrison J."/>
            <person name="Torralba M."/>
            <person name="Gillis M."/>
            <person name="Haft D.H."/>
            <person name="Methe B."/>
            <person name="Sutton G."/>
            <person name="Nelson K.E."/>
        </authorList>
    </citation>
    <scope>NUCLEOTIDE SEQUENCE [LARGE SCALE GENOMIC DNA]</scope>
    <source>
        <strain evidence="1 2">F0068</strain>
    </source>
</reference>
<keyword evidence="2" id="KW-1185">Reference proteome</keyword>
<dbReference type="InterPro" id="IPR019853">
    <property type="entry name" value="GldB-like"/>
</dbReference>
<sequence>MCIRVQLKKVYYILSVTMILCTACGFKLKPNEWNDHDSRIEVRRYDRLESRYLTTGDYSALQEMNMEYPIETRTLIEKVLQLGNVDDPEISGQFLRYYQDSTLQAIVADVQMEFAKMDDVNDELDHAFGRLKDWLPKMKIPIFYSQIGALDQSIIVGNGVIGICLDKYLGAHYPIYKRYYSWGQRMSMDRRFIVADCLLFYLLSLYPMPHYDARAQIEKDLHMAKVMWVVNKTLGKPFFETHYVAMVDAYMNEQKSCDVEALLRLDDYSAMAK</sequence>
<accession>U2LIB8</accession>
<dbReference type="PATRIC" id="fig|1081904.3.peg.367"/>
<dbReference type="EMBL" id="AWET01000007">
    <property type="protein sequence ID" value="ERK04001.1"/>
    <property type="molecule type" value="Genomic_DNA"/>
</dbReference>
<evidence type="ECO:0000313" key="1">
    <source>
        <dbReference type="EMBL" id="ERK04001.1"/>
    </source>
</evidence>
<dbReference type="Pfam" id="PF25594">
    <property type="entry name" value="GldB_lipo"/>
    <property type="match status" value="1"/>
</dbReference>
<comment type="caution">
    <text evidence="1">The sequence shown here is derived from an EMBL/GenBank/DDBJ whole genome shotgun (WGS) entry which is preliminary data.</text>
</comment>
<evidence type="ECO:0000313" key="2">
    <source>
        <dbReference type="Proteomes" id="UP000016600"/>
    </source>
</evidence>
<dbReference type="AlphaFoldDB" id="U2LIB8"/>
<gene>
    <name evidence="1" type="ORF">HMPREF1218_0392</name>
</gene>
<organism evidence="1 2">
    <name type="scientific">Hoylesella pleuritidis F0068</name>
    <dbReference type="NCBI Taxonomy" id="1081904"/>
    <lineage>
        <taxon>Bacteria</taxon>
        <taxon>Pseudomonadati</taxon>
        <taxon>Bacteroidota</taxon>
        <taxon>Bacteroidia</taxon>
        <taxon>Bacteroidales</taxon>
        <taxon>Prevotellaceae</taxon>
        <taxon>Hoylesella</taxon>
    </lineage>
</organism>
<proteinExistence type="predicted"/>